<evidence type="ECO:0000256" key="2">
    <source>
        <dbReference type="ARBA" id="ARBA00022475"/>
    </source>
</evidence>
<keyword evidence="5" id="KW-0472">Membrane</keyword>
<evidence type="ECO:0000256" key="3">
    <source>
        <dbReference type="ARBA" id="ARBA00022676"/>
    </source>
</evidence>
<sequence length="150" mass="17600">MGERQMFLHADSRIEPGLLKELVTVVENGAAWGCATLEFDNQAIFYIILSWFSNLRSRIFNSCYGDQAVYCRRNFYYQIGGYPDWPFLEDVEFSRRARLRERGRIITAKVTSSARRFEKQGRGKTLLLMQWIKLLFALGLSPQKLIMLYR</sequence>
<comment type="subcellular location">
    <subcellularLocation>
        <location evidence="1">Cell membrane</location>
    </subcellularLocation>
</comment>
<dbReference type="AlphaFoldDB" id="A0A9X4JWT5"/>
<keyword evidence="2" id="KW-1003">Cell membrane</keyword>
<accession>A0A9X4JWT5</accession>
<comment type="caution">
    <text evidence="6">The sequence shown here is derived from an EMBL/GenBank/DDBJ whole genome shotgun (WGS) entry which is preliminary data.</text>
</comment>
<protein>
    <recommendedName>
        <fullName evidence="8">Glycosyl transferase family 2</fullName>
    </recommendedName>
</protein>
<evidence type="ECO:0000256" key="4">
    <source>
        <dbReference type="ARBA" id="ARBA00022679"/>
    </source>
</evidence>
<reference evidence="6" key="1">
    <citation type="submission" date="2022-02" db="EMBL/GenBank/DDBJ databases">
        <authorList>
            <person name="Leng L."/>
        </authorList>
    </citation>
    <scope>NUCLEOTIDE SEQUENCE</scope>
    <source>
        <strain evidence="6">JI</strain>
    </source>
</reference>
<evidence type="ECO:0008006" key="8">
    <source>
        <dbReference type="Google" id="ProtNLM"/>
    </source>
</evidence>
<dbReference type="GO" id="GO:0016757">
    <property type="term" value="F:glycosyltransferase activity"/>
    <property type="evidence" value="ECO:0007669"/>
    <property type="project" value="UniProtKB-KW"/>
</dbReference>
<keyword evidence="7" id="KW-1185">Reference proteome</keyword>
<name>A0A9X4JWT5_9FIRM</name>
<organism evidence="6 7">
    <name type="scientific">Pelotomaculum isophthalicicum JI</name>
    <dbReference type="NCBI Taxonomy" id="947010"/>
    <lineage>
        <taxon>Bacteria</taxon>
        <taxon>Bacillati</taxon>
        <taxon>Bacillota</taxon>
        <taxon>Clostridia</taxon>
        <taxon>Eubacteriales</taxon>
        <taxon>Desulfotomaculaceae</taxon>
        <taxon>Pelotomaculum</taxon>
    </lineage>
</organism>
<dbReference type="PANTHER" id="PTHR43646">
    <property type="entry name" value="GLYCOSYLTRANSFERASE"/>
    <property type="match status" value="1"/>
</dbReference>
<dbReference type="EMBL" id="JAKOAV010000057">
    <property type="protein sequence ID" value="MDF9410003.1"/>
    <property type="molecule type" value="Genomic_DNA"/>
</dbReference>
<proteinExistence type="predicted"/>
<keyword evidence="4" id="KW-0808">Transferase</keyword>
<evidence type="ECO:0000313" key="6">
    <source>
        <dbReference type="EMBL" id="MDF9410003.1"/>
    </source>
</evidence>
<dbReference type="GO" id="GO:0005886">
    <property type="term" value="C:plasma membrane"/>
    <property type="evidence" value="ECO:0007669"/>
    <property type="project" value="UniProtKB-SubCell"/>
</dbReference>
<dbReference type="SUPFAM" id="SSF53448">
    <property type="entry name" value="Nucleotide-diphospho-sugar transferases"/>
    <property type="match status" value="1"/>
</dbReference>
<evidence type="ECO:0000256" key="1">
    <source>
        <dbReference type="ARBA" id="ARBA00004236"/>
    </source>
</evidence>
<dbReference type="InterPro" id="IPR029044">
    <property type="entry name" value="Nucleotide-diphossugar_trans"/>
</dbReference>
<dbReference type="Proteomes" id="UP001154312">
    <property type="component" value="Unassembled WGS sequence"/>
</dbReference>
<keyword evidence="3" id="KW-0328">Glycosyltransferase</keyword>
<dbReference type="Gene3D" id="3.90.550.10">
    <property type="entry name" value="Spore Coat Polysaccharide Biosynthesis Protein SpsA, Chain A"/>
    <property type="match status" value="1"/>
</dbReference>
<gene>
    <name evidence="6" type="ORF">L7E55_16900</name>
</gene>
<evidence type="ECO:0000256" key="5">
    <source>
        <dbReference type="ARBA" id="ARBA00023136"/>
    </source>
</evidence>
<dbReference type="RefSeq" id="WP_277445543.1">
    <property type="nucleotide sequence ID" value="NZ_JAKOAV010000057.1"/>
</dbReference>
<evidence type="ECO:0000313" key="7">
    <source>
        <dbReference type="Proteomes" id="UP001154312"/>
    </source>
</evidence>
<dbReference type="PANTHER" id="PTHR43646:SF2">
    <property type="entry name" value="GLYCOSYLTRANSFERASE 2-LIKE DOMAIN-CONTAINING PROTEIN"/>
    <property type="match status" value="1"/>
</dbReference>